<dbReference type="Proteomes" id="UP000326289">
    <property type="component" value="Unassembled WGS sequence"/>
</dbReference>
<reference evidence="1 2" key="1">
    <citation type="submission" date="2019-04" db="EMBL/GenBank/DDBJ databases">
        <title>Fungal friends and foes A comparative genomics study of 23 Aspergillus species from section Flavi.</title>
        <authorList>
            <consortium name="DOE Joint Genome Institute"/>
            <person name="Kjaerbolling I."/>
            <person name="Vesth T.C."/>
            <person name="Frisvad J.C."/>
            <person name="Nybo J.L."/>
            <person name="Theobald S."/>
            <person name="Kildgaard S."/>
            <person name="Petersen T.I."/>
            <person name="Kuo A."/>
            <person name="Sato A."/>
            <person name="Lyhne E.K."/>
            <person name="Kogle M.E."/>
            <person name="Wiebenga A."/>
            <person name="Kun R.S."/>
            <person name="Lubbers R.J."/>
            <person name="Makela M.R."/>
            <person name="Barry K."/>
            <person name="Chovatia M."/>
            <person name="Clum A."/>
            <person name="Daum C."/>
            <person name="Haridas S."/>
            <person name="He G."/>
            <person name="LaButti K."/>
            <person name="Lipzen A."/>
            <person name="Mondo S."/>
            <person name="Pangilinan J."/>
            <person name="Riley R."/>
            <person name="Salamov A."/>
            <person name="Simmons B.A."/>
            <person name="Magnuson J.K."/>
            <person name="Henrissat B."/>
            <person name="Mortensen U.H."/>
            <person name="Larsen T.O."/>
            <person name="De vries R.P."/>
            <person name="Grigoriev I.V."/>
            <person name="Machida M."/>
            <person name="Baker S.E."/>
            <person name="Andersen M.R."/>
        </authorList>
    </citation>
    <scope>NUCLEOTIDE SEQUENCE [LARGE SCALE GENOMIC DNA]</scope>
    <source>
        <strain evidence="1 2">CBS 117635</strain>
    </source>
</reference>
<protein>
    <submittedName>
        <fullName evidence="1">Uncharacterized protein</fullName>
    </submittedName>
</protein>
<evidence type="ECO:0000313" key="1">
    <source>
        <dbReference type="EMBL" id="KAB8268265.1"/>
    </source>
</evidence>
<gene>
    <name evidence="1" type="ORF">BDV30DRAFT_18020</name>
</gene>
<organism evidence="1 2">
    <name type="scientific">Aspergillus minisclerotigenes</name>
    <dbReference type="NCBI Taxonomy" id="656917"/>
    <lineage>
        <taxon>Eukaryota</taxon>
        <taxon>Fungi</taxon>
        <taxon>Dikarya</taxon>
        <taxon>Ascomycota</taxon>
        <taxon>Pezizomycotina</taxon>
        <taxon>Eurotiomycetes</taxon>
        <taxon>Eurotiomycetidae</taxon>
        <taxon>Eurotiales</taxon>
        <taxon>Aspergillaceae</taxon>
        <taxon>Aspergillus</taxon>
        <taxon>Aspergillus subgen. Circumdati</taxon>
    </lineage>
</organism>
<dbReference type="AlphaFoldDB" id="A0A5N6IPI7"/>
<evidence type="ECO:0000313" key="2">
    <source>
        <dbReference type="Proteomes" id="UP000326289"/>
    </source>
</evidence>
<sequence length="90" mass="9536">MKESVAFFCFSFCASLFRSRSQLSCNAFTGLSFGARACEEKGSGMALFLATVEAILIVSTSRFSMYACSYSGVIVGSCGIGGSPFRGDDH</sequence>
<keyword evidence="2" id="KW-1185">Reference proteome</keyword>
<dbReference type="EMBL" id="ML732874">
    <property type="protein sequence ID" value="KAB8268265.1"/>
    <property type="molecule type" value="Genomic_DNA"/>
</dbReference>
<name>A0A5N6IPI7_9EURO</name>
<proteinExistence type="predicted"/>
<accession>A0A5N6IPI7</accession>